<evidence type="ECO:0000256" key="13">
    <source>
        <dbReference type="SAM" id="Phobius"/>
    </source>
</evidence>
<evidence type="ECO:0000256" key="6">
    <source>
        <dbReference type="ARBA" id="ARBA00022824"/>
    </source>
</evidence>
<evidence type="ECO:0000256" key="4">
    <source>
        <dbReference type="ARBA" id="ARBA00022679"/>
    </source>
</evidence>
<feature type="transmembrane region" description="Helical" evidence="13">
    <location>
        <begin position="329"/>
        <end position="350"/>
    </location>
</feature>
<evidence type="ECO:0000256" key="3">
    <source>
        <dbReference type="ARBA" id="ARBA00022516"/>
    </source>
</evidence>
<dbReference type="VEuPathDB" id="CryptoDB:Vbra_6696"/>
<feature type="transmembrane region" description="Helical" evidence="13">
    <location>
        <begin position="266"/>
        <end position="285"/>
    </location>
</feature>
<keyword evidence="4" id="KW-0808">Transferase</keyword>
<keyword evidence="11" id="KW-1208">Phospholipid metabolism</keyword>
<keyword evidence="9 13" id="KW-0472">Membrane</keyword>
<evidence type="ECO:0000256" key="8">
    <source>
        <dbReference type="ARBA" id="ARBA00023098"/>
    </source>
</evidence>
<evidence type="ECO:0000256" key="11">
    <source>
        <dbReference type="ARBA" id="ARBA00023264"/>
    </source>
</evidence>
<dbReference type="GO" id="GO:0006659">
    <property type="term" value="P:phosphatidylserine biosynthetic process"/>
    <property type="evidence" value="ECO:0007669"/>
    <property type="project" value="InterPro"/>
</dbReference>
<keyword evidence="3" id="KW-0444">Lipid biosynthesis</keyword>
<dbReference type="STRING" id="1169540.A0A0G4E9T2"/>
<dbReference type="GO" id="GO:0106245">
    <property type="term" value="F:L-serine-phosphatidylethanolamine phosphatidyltransferase activity"/>
    <property type="evidence" value="ECO:0007669"/>
    <property type="project" value="InterPro"/>
</dbReference>
<evidence type="ECO:0000256" key="10">
    <source>
        <dbReference type="ARBA" id="ARBA00023209"/>
    </source>
</evidence>
<feature type="transmembrane region" description="Helical" evidence="13">
    <location>
        <begin position="297"/>
        <end position="317"/>
    </location>
</feature>
<dbReference type="OMA" id="LPNFWEC"/>
<dbReference type="InterPro" id="IPR004277">
    <property type="entry name" value="PSS"/>
</dbReference>
<evidence type="ECO:0000313" key="15">
    <source>
        <dbReference type="Proteomes" id="UP000041254"/>
    </source>
</evidence>
<evidence type="ECO:0000256" key="2">
    <source>
        <dbReference type="ARBA" id="ARBA00005189"/>
    </source>
</evidence>
<comment type="subcellular location">
    <subcellularLocation>
        <location evidence="1">Endoplasmic reticulum membrane</location>
        <topology evidence="1">Multi-pass membrane protein</topology>
    </subcellularLocation>
</comment>
<evidence type="ECO:0000256" key="7">
    <source>
        <dbReference type="ARBA" id="ARBA00022989"/>
    </source>
</evidence>
<dbReference type="AlphaFoldDB" id="A0A0G4E9T2"/>
<dbReference type="OrthoDB" id="10265393at2759"/>
<dbReference type="Proteomes" id="UP000041254">
    <property type="component" value="Unassembled WGS sequence"/>
</dbReference>
<gene>
    <name evidence="14" type="ORF">Vbra_6696</name>
</gene>
<keyword evidence="7 13" id="KW-1133">Transmembrane helix</keyword>
<keyword evidence="8" id="KW-0443">Lipid metabolism</keyword>
<feature type="transmembrane region" description="Helical" evidence="13">
    <location>
        <begin position="175"/>
        <end position="193"/>
    </location>
</feature>
<feature type="transmembrane region" description="Helical" evidence="13">
    <location>
        <begin position="74"/>
        <end position="94"/>
    </location>
</feature>
<evidence type="ECO:0000256" key="9">
    <source>
        <dbReference type="ARBA" id="ARBA00023136"/>
    </source>
</evidence>
<dbReference type="PANTHER" id="PTHR15362">
    <property type="entry name" value="PHOSPHATIDYLINOSITOL SYNTHASE"/>
    <property type="match status" value="1"/>
</dbReference>
<accession>A0A0G4E9T2</accession>
<dbReference type="InParanoid" id="A0A0G4E9T2"/>
<feature type="transmembrane region" description="Helical" evidence="13">
    <location>
        <begin position="362"/>
        <end position="384"/>
    </location>
</feature>
<dbReference type="PANTHER" id="PTHR15362:SF7">
    <property type="entry name" value="PHOSPHATIDYLSERINE SYNTHASE 2"/>
    <property type="match status" value="1"/>
</dbReference>
<dbReference type="FunCoup" id="A0A0G4E9T2">
    <property type="interactions" value="78"/>
</dbReference>
<keyword evidence="5 13" id="KW-0812">Transmembrane</keyword>
<comment type="pathway">
    <text evidence="2">Lipid metabolism.</text>
</comment>
<reference evidence="14 15" key="1">
    <citation type="submission" date="2014-11" db="EMBL/GenBank/DDBJ databases">
        <authorList>
            <person name="Zhu J."/>
            <person name="Qi W."/>
            <person name="Song R."/>
        </authorList>
    </citation>
    <scope>NUCLEOTIDE SEQUENCE [LARGE SCALE GENOMIC DNA]</scope>
</reference>
<evidence type="ECO:0000256" key="1">
    <source>
        <dbReference type="ARBA" id="ARBA00004477"/>
    </source>
</evidence>
<keyword evidence="15" id="KW-1185">Reference proteome</keyword>
<organism evidence="14 15">
    <name type="scientific">Vitrella brassicaformis (strain CCMP3155)</name>
    <dbReference type="NCBI Taxonomy" id="1169540"/>
    <lineage>
        <taxon>Eukaryota</taxon>
        <taxon>Sar</taxon>
        <taxon>Alveolata</taxon>
        <taxon>Colpodellida</taxon>
        <taxon>Vitrellaceae</taxon>
        <taxon>Vitrella</taxon>
    </lineage>
</organism>
<sequence>MEAARQCRDVGTQVHVPPREYISPQVLFSQPDDAWPDWIERPHTISWLMLAISLIYTASTCMEASDPPPDTRKNVTAGLLAGIAMFLVFAMVQLPDGILIRPHPVIWRAVKGVSILYLFLVIFLLFQSLDDVRVGLKFVDPKLGVPLPEKNYAEDCRLYTPDSAHSRWANLKEQLDVFVVAHLIGWMVKALIIRDWDHIILDVIGCNAVGIYLGLRLCRFFKVKEYKWVIQSPKRRLFAKGLLSRFLPYAWTDYHWPGFLSNLETFWGLVLYGFCVTLVDLNVFLLKNLLWLQPHHFLIVLRTALFASACASATREFYEYLTDRNCTRLGMQCWLTMAMLSTELLLVWKWRGGFVVVESMPWPIAVANGGLLFAACMVTLRLSVFRASHEKTG</sequence>
<name>A0A0G4E9T2_VITBC</name>
<proteinExistence type="predicted"/>
<evidence type="ECO:0000256" key="5">
    <source>
        <dbReference type="ARBA" id="ARBA00022692"/>
    </source>
</evidence>
<feature type="transmembrane region" description="Helical" evidence="13">
    <location>
        <begin position="199"/>
        <end position="218"/>
    </location>
</feature>
<dbReference type="PhylomeDB" id="A0A0G4E9T2"/>
<evidence type="ECO:0000313" key="14">
    <source>
        <dbReference type="EMBL" id="CEL91942.1"/>
    </source>
</evidence>
<protein>
    <submittedName>
        <fullName evidence="14">Uncharacterized protein</fullName>
    </submittedName>
</protein>
<dbReference type="EMBL" id="CDMY01000033">
    <property type="protein sequence ID" value="CEL91942.1"/>
    <property type="molecule type" value="Genomic_DNA"/>
</dbReference>
<comment type="pathway">
    <text evidence="12">Phospholipid metabolism.</text>
</comment>
<keyword evidence="6" id="KW-0256">Endoplasmic reticulum</keyword>
<feature type="transmembrane region" description="Helical" evidence="13">
    <location>
        <begin position="106"/>
        <end position="126"/>
    </location>
</feature>
<dbReference type="GO" id="GO:0005789">
    <property type="term" value="C:endoplasmic reticulum membrane"/>
    <property type="evidence" value="ECO:0007669"/>
    <property type="project" value="UniProtKB-SubCell"/>
</dbReference>
<keyword evidence="10" id="KW-0594">Phospholipid biosynthesis</keyword>
<evidence type="ECO:0000256" key="12">
    <source>
        <dbReference type="ARBA" id="ARBA00025707"/>
    </source>
</evidence>
<dbReference type="Pfam" id="PF03034">
    <property type="entry name" value="PSS"/>
    <property type="match status" value="2"/>
</dbReference>